<evidence type="ECO:0008006" key="3">
    <source>
        <dbReference type="Google" id="ProtNLM"/>
    </source>
</evidence>
<organism evidence="2">
    <name type="scientific">marine metagenome</name>
    <dbReference type="NCBI Taxonomy" id="408172"/>
    <lineage>
        <taxon>unclassified sequences</taxon>
        <taxon>metagenomes</taxon>
        <taxon>ecological metagenomes</taxon>
    </lineage>
</organism>
<accession>A0A382X778</accession>
<dbReference type="InterPro" id="IPR003409">
    <property type="entry name" value="MORN"/>
</dbReference>
<protein>
    <recommendedName>
        <fullName evidence="3">MORN repeat-containing protein</fullName>
    </recommendedName>
</protein>
<sequence>MSSNQGVLFLRKENEELKWFKVGDEKTGDGKYIGEIENELPNGQGTLTESNGEKYEGEWKDGLMHGQGTYNWLYGKKYVGEWKDGEKWNITNYDRYGNIMGKWVNGE</sequence>
<dbReference type="SMART" id="SM00698">
    <property type="entry name" value="MORN"/>
    <property type="match status" value="2"/>
</dbReference>
<name>A0A382X778_9ZZZZ</name>
<reference evidence="2" key="1">
    <citation type="submission" date="2018-05" db="EMBL/GenBank/DDBJ databases">
        <authorList>
            <person name="Lanie J.A."/>
            <person name="Ng W.-L."/>
            <person name="Kazmierczak K.M."/>
            <person name="Andrzejewski T.M."/>
            <person name="Davidsen T.M."/>
            <person name="Wayne K.J."/>
            <person name="Tettelin H."/>
            <person name="Glass J.I."/>
            <person name="Rusch D."/>
            <person name="Podicherti R."/>
            <person name="Tsui H.-C.T."/>
            <person name="Winkler M.E."/>
        </authorList>
    </citation>
    <scope>NUCLEOTIDE SEQUENCE</scope>
</reference>
<evidence type="ECO:0000256" key="1">
    <source>
        <dbReference type="ARBA" id="ARBA00022737"/>
    </source>
</evidence>
<dbReference type="Gene3D" id="2.20.110.10">
    <property type="entry name" value="Histone H3 K4-specific methyltransferase SET7/9 N-terminal domain"/>
    <property type="match status" value="1"/>
</dbReference>
<dbReference type="Pfam" id="PF02493">
    <property type="entry name" value="MORN"/>
    <property type="match status" value="3"/>
</dbReference>
<dbReference type="AlphaFoldDB" id="A0A382X778"/>
<dbReference type="EMBL" id="UINC01165498">
    <property type="protein sequence ID" value="SVD66922.1"/>
    <property type="molecule type" value="Genomic_DNA"/>
</dbReference>
<evidence type="ECO:0000313" key="2">
    <source>
        <dbReference type="EMBL" id="SVD66922.1"/>
    </source>
</evidence>
<proteinExistence type="predicted"/>
<dbReference type="PANTHER" id="PTHR23084:SF263">
    <property type="entry name" value="MORN REPEAT-CONTAINING PROTEIN 1"/>
    <property type="match status" value="1"/>
</dbReference>
<dbReference type="SUPFAM" id="SSF82185">
    <property type="entry name" value="Histone H3 K4-specific methyltransferase SET7/9 N-terminal domain"/>
    <property type="match status" value="1"/>
</dbReference>
<dbReference type="PANTHER" id="PTHR23084">
    <property type="entry name" value="PHOSPHATIDYLINOSITOL-4-PHOSPHATE 5-KINASE RELATED"/>
    <property type="match status" value="1"/>
</dbReference>
<keyword evidence="1" id="KW-0677">Repeat</keyword>
<gene>
    <name evidence="2" type="ORF">METZ01_LOCUS419776</name>
</gene>